<dbReference type="AlphaFoldDB" id="A0A2R4WVR4"/>
<feature type="domain" description="TadE-like" evidence="2">
    <location>
        <begin position="18"/>
        <end position="56"/>
    </location>
</feature>
<keyword evidence="1" id="KW-1133">Transmembrane helix</keyword>
<evidence type="ECO:0000313" key="4">
    <source>
        <dbReference type="Proteomes" id="UP000244755"/>
    </source>
</evidence>
<keyword evidence="1" id="KW-0472">Membrane</keyword>
<dbReference type="Proteomes" id="UP000244755">
    <property type="component" value="Chromosome 2"/>
</dbReference>
<reference evidence="3 4" key="1">
    <citation type="submission" date="2018-04" db="EMBL/GenBank/DDBJ databases">
        <title>Methylobacterium sp. PR1016A genome.</title>
        <authorList>
            <person name="Park W."/>
        </authorList>
    </citation>
    <scope>NUCLEOTIDE SEQUENCE [LARGE SCALE GENOMIC DNA]</scope>
    <source>
        <strain evidence="3 4">PR1016A</strain>
    </source>
</reference>
<keyword evidence="4" id="KW-1185">Reference proteome</keyword>
<proteinExistence type="predicted"/>
<name>A0A2R4WVR4_9HYPH</name>
<dbReference type="InterPro" id="IPR012495">
    <property type="entry name" value="TadE-like_dom"/>
</dbReference>
<sequence length="239" mass="25939">MRAAPFARIRRFRSCQGGVAAVELALILPILLTLMLGGMQIVAYINASRKVDLVVRSISQMISQAKPEGATTVATVNQGDLHFSFDSALVLFPFLLSEGKRQRKPWWQIITINYASVRFKPVAATCQDPSDQSACYSAEVVWTSTGTTQPASGPLYRRCGTALTPVDNTAAPSPTTLPRSLFGPATMVVIDVVFTFVPTFGARYLPSIQIARSAYVQPRYASLIDYDLTGNDGIATKCP</sequence>
<evidence type="ECO:0000256" key="1">
    <source>
        <dbReference type="SAM" id="Phobius"/>
    </source>
</evidence>
<evidence type="ECO:0000259" key="2">
    <source>
        <dbReference type="Pfam" id="PF07811"/>
    </source>
</evidence>
<dbReference type="OrthoDB" id="7906240at2"/>
<dbReference type="Pfam" id="PF07811">
    <property type="entry name" value="TadE"/>
    <property type="match status" value="1"/>
</dbReference>
<evidence type="ECO:0000313" key="3">
    <source>
        <dbReference type="EMBL" id="AWB25613.1"/>
    </source>
</evidence>
<organism evidence="3 4">
    <name type="scientific">Methylobacterium currus</name>
    <dbReference type="NCBI Taxonomy" id="2051553"/>
    <lineage>
        <taxon>Bacteria</taxon>
        <taxon>Pseudomonadati</taxon>
        <taxon>Pseudomonadota</taxon>
        <taxon>Alphaproteobacteria</taxon>
        <taxon>Hyphomicrobiales</taxon>
        <taxon>Methylobacteriaceae</taxon>
        <taxon>Methylobacterium</taxon>
    </lineage>
</organism>
<dbReference type="KEGG" id="mee:DA075_32675"/>
<feature type="transmembrane region" description="Helical" evidence="1">
    <location>
        <begin position="21"/>
        <end position="45"/>
    </location>
</feature>
<dbReference type="EMBL" id="CP028844">
    <property type="protein sequence ID" value="AWB25613.1"/>
    <property type="molecule type" value="Genomic_DNA"/>
</dbReference>
<keyword evidence="1" id="KW-0812">Transmembrane</keyword>
<dbReference type="RefSeq" id="WP_099957269.1">
    <property type="nucleotide sequence ID" value="NZ_CP028844.1"/>
</dbReference>
<protein>
    <submittedName>
        <fullName evidence="3">Pilus assembly protein</fullName>
    </submittedName>
</protein>
<gene>
    <name evidence="3" type="ORF">DA075_32675</name>
</gene>
<accession>A0A2R4WVR4</accession>